<dbReference type="PANTHER" id="PTHR47723">
    <property type="entry name" value="OS05G0353850 PROTEIN"/>
    <property type="match status" value="1"/>
</dbReference>
<proteinExistence type="predicted"/>
<evidence type="ECO:0000313" key="3">
    <source>
        <dbReference type="Proteomes" id="UP000436088"/>
    </source>
</evidence>
<dbReference type="InterPro" id="IPR036397">
    <property type="entry name" value="RNaseH_sf"/>
</dbReference>
<dbReference type="InterPro" id="IPR002156">
    <property type="entry name" value="RNaseH_domain"/>
</dbReference>
<sequence>MDWVKANVDGAMGGSNTVAAVGGVIRDSQGDWIIDFSRSLGICSALHAELWALHDTLILAWNMKYRRVKVEIECKLAANILNRQIREMDENVVVALVHEILDREWETRVNHVYRKTNAVAEQLAKMVKGCPMGEVPPSKVAALA</sequence>
<evidence type="ECO:0000259" key="1">
    <source>
        <dbReference type="Pfam" id="PF13456"/>
    </source>
</evidence>
<accession>A0A6A2X1Y3</accession>
<dbReference type="PANTHER" id="PTHR47723:SF19">
    <property type="entry name" value="POLYNUCLEOTIDYL TRANSFERASE, RIBONUCLEASE H-LIKE SUPERFAMILY PROTEIN"/>
    <property type="match status" value="1"/>
</dbReference>
<evidence type="ECO:0000313" key="2">
    <source>
        <dbReference type="EMBL" id="KAE8662430.1"/>
    </source>
</evidence>
<protein>
    <recommendedName>
        <fullName evidence="1">RNase H type-1 domain-containing protein</fullName>
    </recommendedName>
</protein>
<dbReference type="CDD" id="cd06222">
    <property type="entry name" value="RNase_H_like"/>
    <property type="match status" value="1"/>
</dbReference>
<dbReference type="GO" id="GO:0004523">
    <property type="term" value="F:RNA-DNA hybrid ribonuclease activity"/>
    <property type="evidence" value="ECO:0007669"/>
    <property type="project" value="InterPro"/>
</dbReference>
<feature type="domain" description="RNase H type-1" evidence="1">
    <location>
        <begin position="7"/>
        <end position="126"/>
    </location>
</feature>
<dbReference type="Gene3D" id="3.30.420.10">
    <property type="entry name" value="Ribonuclease H-like superfamily/Ribonuclease H"/>
    <property type="match status" value="1"/>
</dbReference>
<dbReference type="GO" id="GO:0003676">
    <property type="term" value="F:nucleic acid binding"/>
    <property type="evidence" value="ECO:0007669"/>
    <property type="project" value="InterPro"/>
</dbReference>
<dbReference type="InterPro" id="IPR044730">
    <property type="entry name" value="RNase_H-like_dom_plant"/>
</dbReference>
<keyword evidence="3" id="KW-1185">Reference proteome</keyword>
<dbReference type="EMBL" id="VEPZ02001705">
    <property type="protein sequence ID" value="KAE8662430.1"/>
    <property type="molecule type" value="Genomic_DNA"/>
</dbReference>
<name>A0A6A2X1Y3_HIBSY</name>
<dbReference type="Proteomes" id="UP000436088">
    <property type="component" value="Unassembled WGS sequence"/>
</dbReference>
<dbReference type="SUPFAM" id="SSF53098">
    <property type="entry name" value="Ribonuclease H-like"/>
    <property type="match status" value="1"/>
</dbReference>
<comment type="caution">
    <text evidence="2">The sequence shown here is derived from an EMBL/GenBank/DDBJ whole genome shotgun (WGS) entry which is preliminary data.</text>
</comment>
<organism evidence="2 3">
    <name type="scientific">Hibiscus syriacus</name>
    <name type="common">Rose of Sharon</name>
    <dbReference type="NCBI Taxonomy" id="106335"/>
    <lineage>
        <taxon>Eukaryota</taxon>
        <taxon>Viridiplantae</taxon>
        <taxon>Streptophyta</taxon>
        <taxon>Embryophyta</taxon>
        <taxon>Tracheophyta</taxon>
        <taxon>Spermatophyta</taxon>
        <taxon>Magnoliopsida</taxon>
        <taxon>eudicotyledons</taxon>
        <taxon>Gunneridae</taxon>
        <taxon>Pentapetalae</taxon>
        <taxon>rosids</taxon>
        <taxon>malvids</taxon>
        <taxon>Malvales</taxon>
        <taxon>Malvaceae</taxon>
        <taxon>Malvoideae</taxon>
        <taxon>Hibiscus</taxon>
    </lineage>
</organism>
<dbReference type="Pfam" id="PF13456">
    <property type="entry name" value="RVT_3"/>
    <property type="match status" value="1"/>
</dbReference>
<dbReference type="InterPro" id="IPR053151">
    <property type="entry name" value="RNase_H-like"/>
</dbReference>
<gene>
    <name evidence="2" type="ORF">F3Y22_tig00113337pilonHSYRG00049</name>
</gene>
<reference evidence="2" key="1">
    <citation type="submission" date="2019-09" db="EMBL/GenBank/DDBJ databases">
        <title>Draft genome information of white flower Hibiscus syriacus.</title>
        <authorList>
            <person name="Kim Y.-M."/>
        </authorList>
    </citation>
    <scope>NUCLEOTIDE SEQUENCE [LARGE SCALE GENOMIC DNA]</scope>
    <source>
        <strain evidence="2">YM2019G1</strain>
    </source>
</reference>
<dbReference type="InterPro" id="IPR012337">
    <property type="entry name" value="RNaseH-like_sf"/>
</dbReference>
<dbReference type="AlphaFoldDB" id="A0A6A2X1Y3"/>